<keyword evidence="7" id="KW-0456">Lyase</keyword>
<evidence type="ECO:0000313" key="9">
    <source>
        <dbReference type="EMBL" id="ASY09145.1"/>
    </source>
</evidence>
<evidence type="ECO:0000256" key="3">
    <source>
        <dbReference type="ARBA" id="ARBA00022763"/>
    </source>
</evidence>
<dbReference type="EMBL" id="CP016768">
    <property type="protein sequence ID" value="ASY09145.1"/>
    <property type="molecule type" value="Genomic_DNA"/>
</dbReference>
<proteinExistence type="inferred from homology"/>
<evidence type="ECO:0000256" key="5">
    <source>
        <dbReference type="ARBA" id="ARBA00023124"/>
    </source>
</evidence>
<dbReference type="RefSeq" id="WP_095680448.1">
    <property type="nucleotide sequence ID" value="NZ_CP016768.2"/>
</dbReference>
<keyword evidence="3" id="KW-0227">DNA damage</keyword>
<dbReference type="GO" id="GO:0016829">
    <property type="term" value="F:lyase activity"/>
    <property type="evidence" value="ECO:0007669"/>
    <property type="project" value="UniProtKB-KW"/>
</dbReference>
<evidence type="ECO:0000256" key="1">
    <source>
        <dbReference type="ARBA" id="ARBA00008136"/>
    </source>
</evidence>
<keyword evidence="2 8" id="KW-0645">Protease</keyword>
<evidence type="ECO:0000256" key="8">
    <source>
        <dbReference type="RuleBase" id="RU364100"/>
    </source>
</evidence>
<dbReference type="Proteomes" id="UP000217153">
    <property type="component" value="Chromosome"/>
</dbReference>
<organism evidence="9 10">
    <name type="scientific">Candidatus Nanopelagicus limnae</name>
    <dbReference type="NCBI Taxonomy" id="1884634"/>
    <lineage>
        <taxon>Bacteria</taxon>
        <taxon>Bacillati</taxon>
        <taxon>Actinomycetota</taxon>
        <taxon>Actinomycetes</taxon>
        <taxon>Candidatus Nanopelagicales</taxon>
        <taxon>Candidatus Nanopelagicaceae</taxon>
        <taxon>Candidatus Nanopelagicus</taxon>
    </lineage>
</organism>
<keyword evidence="10" id="KW-1185">Reference proteome</keyword>
<dbReference type="AlphaFoldDB" id="A0A249JX98"/>
<dbReference type="GO" id="GO:0008233">
    <property type="term" value="F:peptidase activity"/>
    <property type="evidence" value="ECO:0007669"/>
    <property type="project" value="UniProtKB-KW"/>
</dbReference>
<dbReference type="OrthoDB" id="9782620at2"/>
<dbReference type="Pfam" id="PF02586">
    <property type="entry name" value="SRAP"/>
    <property type="match status" value="1"/>
</dbReference>
<dbReference type="GO" id="GO:0106300">
    <property type="term" value="P:protein-DNA covalent cross-linking repair"/>
    <property type="evidence" value="ECO:0007669"/>
    <property type="project" value="InterPro"/>
</dbReference>
<sequence length="242" mass="26634">MCGRYALNISGEDLALEFAAGNANVALTPSNWNISPTTPIPFIASDNQAGDSRQIHMGRWGLIPSWAKDASRQSNAINARVESIAEKPTFKSAFKSRRCLIPATGYYEWATELGAYKPKQPFYISNKDKSSIAIAGIYEEWINPQTSSPITTAAIITREVAGILKPIHHRMPVILPKSLWSTWLSNKSLSPQEIGEYLKMIEIETPDAGLTFWPVADEVNNARNTGAQLAAQIELAPSETLF</sequence>
<dbReference type="GO" id="GO:0003697">
    <property type="term" value="F:single-stranded DNA binding"/>
    <property type="evidence" value="ECO:0007669"/>
    <property type="project" value="InterPro"/>
</dbReference>
<gene>
    <name evidence="9" type="ORF">B1s21122_02105</name>
</gene>
<comment type="similarity">
    <text evidence="1 8">Belongs to the SOS response-associated peptidase family.</text>
</comment>
<dbReference type="SUPFAM" id="SSF143081">
    <property type="entry name" value="BB1717-like"/>
    <property type="match status" value="1"/>
</dbReference>
<dbReference type="InterPro" id="IPR003738">
    <property type="entry name" value="SRAP"/>
</dbReference>
<dbReference type="Gene3D" id="3.90.1680.10">
    <property type="entry name" value="SOS response associated peptidase-like"/>
    <property type="match status" value="1"/>
</dbReference>
<reference evidence="10" key="1">
    <citation type="submission" date="2016-10" db="EMBL/GenBank/DDBJ databases">
        <title>High microdiversification within the ubiquitous acI lineage of Actinobacteria.</title>
        <authorList>
            <person name="Neuenschwander S.M."/>
            <person name="Salcher M."/>
            <person name="Ghai R."/>
            <person name="Pernthaler J."/>
        </authorList>
    </citation>
    <scope>NUCLEOTIDE SEQUENCE [LARGE SCALE GENOMIC DNA]</scope>
</reference>
<accession>A0A249JX98</accession>
<evidence type="ECO:0000313" key="10">
    <source>
        <dbReference type="Proteomes" id="UP000217153"/>
    </source>
</evidence>
<dbReference type="InterPro" id="IPR036590">
    <property type="entry name" value="SRAP-like"/>
</dbReference>
<dbReference type="PANTHER" id="PTHR13604:SF0">
    <property type="entry name" value="ABASIC SITE PROCESSING PROTEIN HMCES"/>
    <property type="match status" value="1"/>
</dbReference>
<dbReference type="PANTHER" id="PTHR13604">
    <property type="entry name" value="DC12-RELATED"/>
    <property type="match status" value="1"/>
</dbReference>
<keyword evidence="5" id="KW-0190">Covalent protein-DNA linkage</keyword>
<evidence type="ECO:0000256" key="7">
    <source>
        <dbReference type="ARBA" id="ARBA00023239"/>
    </source>
</evidence>
<dbReference type="EC" id="3.4.-.-" evidence="8"/>
<protein>
    <recommendedName>
        <fullName evidence="8">Abasic site processing protein</fullName>
        <ecNumber evidence="8">3.4.-.-</ecNumber>
    </recommendedName>
</protein>
<evidence type="ECO:0000256" key="6">
    <source>
        <dbReference type="ARBA" id="ARBA00023125"/>
    </source>
</evidence>
<keyword evidence="6" id="KW-0238">DNA-binding</keyword>
<dbReference type="KEGG" id="abam:B1s21122_02105"/>
<name>A0A249JX98_9ACTN</name>
<keyword evidence="4 8" id="KW-0378">Hydrolase</keyword>
<evidence type="ECO:0000256" key="4">
    <source>
        <dbReference type="ARBA" id="ARBA00022801"/>
    </source>
</evidence>
<dbReference type="GO" id="GO:0006508">
    <property type="term" value="P:proteolysis"/>
    <property type="evidence" value="ECO:0007669"/>
    <property type="project" value="UniProtKB-KW"/>
</dbReference>
<evidence type="ECO:0000256" key="2">
    <source>
        <dbReference type="ARBA" id="ARBA00022670"/>
    </source>
</evidence>